<dbReference type="GO" id="GO:0016740">
    <property type="term" value="F:transferase activity"/>
    <property type="evidence" value="ECO:0007669"/>
    <property type="project" value="UniProtKB-KW"/>
</dbReference>
<evidence type="ECO:0000313" key="2">
    <source>
        <dbReference type="Proteomes" id="UP000539350"/>
    </source>
</evidence>
<keyword evidence="1" id="KW-0808">Transferase</keyword>
<dbReference type="Pfam" id="PF14907">
    <property type="entry name" value="NTP_transf_5"/>
    <property type="match status" value="1"/>
</dbReference>
<comment type="caution">
    <text evidence="1">The sequence shown here is derived from an EMBL/GenBank/DDBJ whole genome shotgun (WGS) entry which is preliminary data.</text>
</comment>
<dbReference type="AlphaFoldDB" id="A0A7W2YJ44"/>
<evidence type="ECO:0000313" key="1">
    <source>
        <dbReference type="EMBL" id="MBA6412717.1"/>
    </source>
</evidence>
<dbReference type="EMBL" id="JACFXU010000013">
    <property type="protein sequence ID" value="MBA6412717.1"/>
    <property type="molecule type" value="Genomic_DNA"/>
</dbReference>
<reference evidence="1 2" key="1">
    <citation type="submission" date="2020-07" db="EMBL/GenBank/DDBJ databases">
        <title>Halieaceae bacterium, F7430, whole genome shotgun sequencing project.</title>
        <authorList>
            <person name="Jiang S."/>
            <person name="Liu Z.W."/>
            <person name="Du Z.J."/>
        </authorList>
    </citation>
    <scope>NUCLEOTIDE SEQUENCE [LARGE SCALE GENOMIC DNA]</scope>
    <source>
        <strain evidence="1 2">F7430</strain>
    </source>
</reference>
<dbReference type="Proteomes" id="UP000539350">
    <property type="component" value="Unassembled WGS sequence"/>
</dbReference>
<name>A0A7W2YJ44_9GAMM</name>
<keyword evidence="2" id="KW-1185">Reference proteome</keyword>
<gene>
    <name evidence="1" type="ORF">H2508_06275</name>
</gene>
<protein>
    <submittedName>
        <fullName evidence="1">Nucleotidyltransferase family protein</fullName>
    </submittedName>
</protein>
<sequence>MRPSVADLLRNPGTAFSLSLSDWDLLVPQLRQTRLLGTLRSLLAAQSDDDRKIPQEVWRHLDAGWLLHQKQRHSLDYELQHLVSALAEVDEPVLLLKGAAYLCGDLAPAAGRLISDIDILVHANKLPRIENVLSSYGWSAGAIDPYNERYYRRWMHEIPPLGHVERGSTLDVHHTLLPPTCDVAIDPSTLWAEARELQPGVKVLCPVDMVIHSAAHLFHEGEFDHGLRDLWDLDCLLRHFVKTEGADFYPQLLQRASDMKLLRPLYYALRYASSFFATPVDLAALQSMGLQQPSSAQIKLMDFLFVRAFTPKHSACRLSGTGLAEFSLYLRSHYLRMPLRLLLPHLIRKAWMDCFPAAASSKN</sequence>
<organism evidence="1 2">
    <name type="scientific">Sediminihaliea albiluteola</name>
    <dbReference type="NCBI Taxonomy" id="2758564"/>
    <lineage>
        <taxon>Bacteria</taxon>
        <taxon>Pseudomonadati</taxon>
        <taxon>Pseudomonadota</taxon>
        <taxon>Gammaproteobacteria</taxon>
        <taxon>Cellvibrionales</taxon>
        <taxon>Halieaceae</taxon>
        <taxon>Sediminihaliea</taxon>
    </lineage>
</organism>
<dbReference type="InterPro" id="IPR039498">
    <property type="entry name" value="NTP_transf_5"/>
</dbReference>
<accession>A0A7W2YJ44</accession>
<dbReference type="RefSeq" id="WP_182170267.1">
    <property type="nucleotide sequence ID" value="NZ_JACFXU010000013.1"/>
</dbReference>
<proteinExistence type="predicted"/>